<gene>
    <name evidence="3" type="primary">ORF62617</name>
</gene>
<dbReference type="InterPro" id="IPR059044">
    <property type="entry name" value="TM_Tm6sf1/2"/>
</dbReference>
<evidence type="ECO:0000256" key="1">
    <source>
        <dbReference type="SAM" id="Phobius"/>
    </source>
</evidence>
<protein>
    <recommendedName>
        <fullName evidence="2">Transmembrane 6 superfamily member 1/2 transmembrane domain-containing protein</fullName>
    </recommendedName>
</protein>
<evidence type="ECO:0000259" key="2">
    <source>
        <dbReference type="Pfam" id="PF26083"/>
    </source>
</evidence>
<feature type="transmembrane region" description="Helical" evidence="1">
    <location>
        <begin position="34"/>
        <end position="54"/>
    </location>
</feature>
<keyword evidence="1" id="KW-0472">Membrane</keyword>
<feature type="non-terminal residue" evidence="3">
    <location>
        <position position="86"/>
    </location>
</feature>
<sequence>MTISGAAVVFLTSPTALPVSYIWDSVARYKDQKLLLLIACLSLGLVTAVPWLVLRKKVQRVDHFCVLCLLLFRSVLSLAIAMENDG</sequence>
<proteinExistence type="predicted"/>
<keyword evidence="1" id="KW-0812">Transmembrane</keyword>
<keyword evidence="1" id="KW-1133">Transmembrane helix</keyword>
<dbReference type="EMBL" id="HACG01020572">
    <property type="protein sequence ID" value="CEK67437.1"/>
    <property type="molecule type" value="Transcribed_RNA"/>
</dbReference>
<organism evidence="3">
    <name type="scientific">Arion vulgaris</name>
    <dbReference type="NCBI Taxonomy" id="1028688"/>
    <lineage>
        <taxon>Eukaryota</taxon>
        <taxon>Metazoa</taxon>
        <taxon>Spiralia</taxon>
        <taxon>Lophotrochozoa</taxon>
        <taxon>Mollusca</taxon>
        <taxon>Gastropoda</taxon>
        <taxon>Heterobranchia</taxon>
        <taxon>Euthyneura</taxon>
        <taxon>Panpulmonata</taxon>
        <taxon>Eupulmonata</taxon>
        <taxon>Stylommatophora</taxon>
        <taxon>Helicina</taxon>
        <taxon>Arionoidea</taxon>
        <taxon>Arionidae</taxon>
        <taxon>Arion</taxon>
    </lineage>
</organism>
<accession>A0A0B6ZGC6</accession>
<dbReference type="AlphaFoldDB" id="A0A0B6ZGC6"/>
<name>A0A0B6ZGC6_9EUPU</name>
<reference evidence="3" key="1">
    <citation type="submission" date="2014-12" db="EMBL/GenBank/DDBJ databases">
        <title>Insight into the proteome of Arion vulgaris.</title>
        <authorList>
            <person name="Aradska J."/>
            <person name="Bulat T."/>
            <person name="Smidak R."/>
            <person name="Sarate P."/>
            <person name="Gangsoo J."/>
            <person name="Sialana F."/>
            <person name="Bilban M."/>
            <person name="Lubec G."/>
        </authorList>
    </citation>
    <scope>NUCLEOTIDE SEQUENCE</scope>
    <source>
        <tissue evidence="3">Skin</tissue>
    </source>
</reference>
<feature type="transmembrane region" description="Helical" evidence="1">
    <location>
        <begin position="61"/>
        <end position="82"/>
    </location>
</feature>
<dbReference type="PANTHER" id="PTHR14568">
    <property type="entry name" value="TRANSMEMBRANE SUPERFAMILY 6 MEMBER 1/2"/>
    <property type="match status" value="1"/>
</dbReference>
<dbReference type="PANTHER" id="PTHR14568:SF8">
    <property type="entry name" value="EXPERA DOMAIN-CONTAINING PROTEIN"/>
    <property type="match status" value="1"/>
</dbReference>
<feature type="domain" description="Transmembrane 6 superfamily member 1/2 transmembrane" evidence="2">
    <location>
        <begin position="15"/>
        <end position="86"/>
    </location>
</feature>
<dbReference type="Pfam" id="PF26083">
    <property type="entry name" value="TM_Tm6sf2"/>
    <property type="match status" value="1"/>
</dbReference>
<evidence type="ECO:0000313" key="3">
    <source>
        <dbReference type="EMBL" id="CEK67437.1"/>
    </source>
</evidence>